<comment type="caution">
    <text evidence="2">The sequence shown here is derived from an EMBL/GenBank/DDBJ whole genome shotgun (WGS) entry which is preliminary data.</text>
</comment>
<dbReference type="SUPFAM" id="SSF54593">
    <property type="entry name" value="Glyoxalase/Bleomycin resistance protein/Dihydroxybiphenyl dioxygenase"/>
    <property type="match status" value="2"/>
</dbReference>
<dbReference type="CDD" id="cd07247">
    <property type="entry name" value="SgaA_N_like"/>
    <property type="match status" value="1"/>
</dbReference>
<organism evidence="2 3">
    <name type="scientific">Streptacidiphilus fuscans</name>
    <dbReference type="NCBI Taxonomy" id="2789292"/>
    <lineage>
        <taxon>Bacteria</taxon>
        <taxon>Bacillati</taxon>
        <taxon>Actinomycetota</taxon>
        <taxon>Actinomycetes</taxon>
        <taxon>Kitasatosporales</taxon>
        <taxon>Streptomycetaceae</taxon>
        <taxon>Streptacidiphilus</taxon>
    </lineage>
</organism>
<dbReference type="InterPro" id="IPR029068">
    <property type="entry name" value="Glyas_Bleomycin-R_OHBP_Dase"/>
</dbReference>
<gene>
    <name evidence="2" type="ORF">I2501_26165</name>
</gene>
<evidence type="ECO:0000313" key="3">
    <source>
        <dbReference type="Proteomes" id="UP000657385"/>
    </source>
</evidence>
<dbReference type="PROSITE" id="PS51819">
    <property type="entry name" value="VOC"/>
    <property type="match status" value="2"/>
</dbReference>
<dbReference type="EMBL" id="JADPRT010000012">
    <property type="protein sequence ID" value="MBF9071512.1"/>
    <property type="molecule type" value="Genomic_DNA"/>
</dbReference>
<reference evidence="2" key="1">
    <citation type="submission" date="2020-11" db="EMBL/GenBank/DDBJ databases">
        <title>Isolation and identification of active actinomycetes.</title>
        <authorList>
            <person name="Yu B."/>
        </authorList>
    </citation>
    <scope>NUCLEOTIDE SEQUENCE</scope>
    <source>
        <strain evidence="2">NEAU-YB345</strain>
    </source>
</reference>
<dbReference type="Proteomes" id="UP000657385">
    <property type="component" value="Unassembled WGS sequence"/>
</dbReference>
<name>A0A931B8M2_9ACTN</name>
<dbReference type="InterPro" id="IPR041581">
    <property type="entry name" value="Glyoxalase_6"/>
</dbReference>
<keyword evidence="3" id="KW-1185">Reference proteome</keyword>
<dbReference type="AlphaFoldDB" id="A0A931B8M2"/>
<feature type="domain" description="VOC" evidence="1">
    <location>
        <begin position="1"/>
        <end position="108"/>
    </location>
</feature>
<evidence type="ECO:0000259" key="1">
    <source>
        <dbReference type="PROSITE" id="PS51819"/>
    </source>
</evidence>
<dbReference type="PANTHER" id="PTHR33993">
    <property type="entry name" value="GLYOXALASE-RELATED"/>
    <property type="match status" value="1"/>
</dbReference>
<dbReference type="Gene3D" id="3.10.180.10">
    <property type="entry name" value="2,3-Dihydroxybiphenyl 1,2-Dioxygenase, domain 1"/>
    <property type="match status" value="2"/>
</dbReference>
<dbReference type="PANTHER" id="PTHR33993:SF10">
    <property type="entry name" value="CONSERVED PROTEIN"/>
    <property type="match status" value="1"/>
</dbReference>
<accession>A0A931B8M2</accession>
<feature type="domain" description="VOC" evidence="1">
    <location>
        <begin position="122"/>
        <end position="238"/>
    </location>
</feature>
<evidence type="ECO:0000313" key="2">
    <source>
        <dbReference type="EMBL" id="MBF9071512.1"/>
    </source>
</evidence>
<protein>
    <submittedName>
        <fullName evidence="2">VOC family protein</fullName>
    </submittedName>
</protein>
<dbReference type="InterPro" id="IPR052164">
    <property type="entry name" value="Anthracycline_SecMetBiosynth"/>
</dbReference>
<sequence>MAHDLQGACDYYSALFGWDFGPGPARLGPYVRASVGGRLVAGIGEIPEEAGYPVDWITYFAVDDADEVAQRIRDCGGTVALGPLDSGDAGRLALASDPWGATFGIWEAHAHAGWQLRRAHGSVVWSELLAPSVLDAADFYAKSFGLATVADGPAEVERDDDAILLKLDGHRVAGIREAGPQESHPRWRVYFAVDDVDLAVKSAESLGGRLVTTPRARRYGEVAYLQDPQGGPFALVRLADAAAWPSNSA</sequence>
<dbReference type="Pfam" id="PF18029">
    <property type="entry name" value="Glyoxalase_6"/>
    <property type="match status" value="1"/>
</dbReference>
<dbReference type="RefSeq" id="WP_196196684.1">
    <property type="nucleotide sequence ID" value="NZ_JADPRT010000012.1"/>
</dbReference>
<dbReference type="InterPro" id="IPR037523">
    <property type="entry name" value="VOC_core"/>
</dbReference>
<proteinExistence type="predicted"/>